<reference evidence="4" key="1">
    <citation type="journal article" date="2019" name="Int. J. Syst. Evol. Microbiol.">
        <title>The Global Catalogue of Microorganisms (GCM) 10K type strain sequencing project: providing services to taxonomists for standard genome sequencing and annotation.</title>
        <authorList>
            <consortium name="The Broad Institute Genomics Platform"/>
            <consortium name="The Broad Institute Genome Sequencing Center for Infectious Disease"/>
            <person name="Wu L."/>
            <person name="Ma J."/>
        </authorList>
    </citation>
    <scope>NUCLEOTIDE SEQUENCE [LARGE SCALE GENOMIC DNA]</scope>
    <source>
        <strain evidence="4">JCM 18961</strain>
    </source>
</reference>
<organism evidence="3 4">
    <name type="scientific">Pedococcus ginsenosidimutans</name>
    <dbReference type="NCBI Taxonomy" id="490570"/>
    <lineage>
        <taxon>Bacteria</taxon>
        <taxon>Bacillati</taxon>
        <taxon>Actinomycetota</taxon>
        <taxon>Actinomycetes</taxon>
        <taxon>Micrococcales</taxon>
        <taxon>Intrasporangiaceae</taxon>
        <taxon>Pedococcus</taxon>
    </lineage>
</organism>
<feature type="region of interest" description="Disordered" evidence="1">
    <location>
        <begin position="1"/>
        <end position="30"/>
    </location>
</feature>
<keyword evidence="2" id="KW-1133">Transmembrane helix</keyword>
<evidence type="ECO:0000256" key="1">
    <source>
        <dbReference type="SAM" id="MobiDB-lite"/>
    </source>
</evidence>
<gene>
    <name evidence="3" type="ORF">GCM10025782_33150</name>
</gene>
<keyword evidence="4" id="KW-1185">Reference proteome</keyword>
<protein>
    <submittedName>
        <fullName evidence="3">Uncharacterized protein</fullName>
    </submittedName>
</protein>
<dbReference type="Proteomes" id="UP001500556">
    <property type="component" value="Unassembled WGS sequence"/>
</dbReference>
<accession>A0ABP8YIQ4</accession>
<evidence type="ECO:0000256" key="2">
    <source>
        <dbReference type="SAM" id="Phobius"/>
    </source>
</evidence>
<dbReference type="NCBIfam" id="NF041681">
    <property type="entry name" value="HGxxPAAW"/>
    <property type="match status" value="1"/>
</dbReference>
<evidence type="ECO:0000313" key="3">
    <source>
        <dbReference type="EMBL" id="GAA4731366.1"/>
    </source>
</evidence>
<keyword evidence="2" id="KW-0472">Membrane</keyword>
<dbReference type="InterPro" id="IPR046550">
    <property type="entry name" value="DUF6704"/>
</dbReference>
<comment type="caution">
    <text evidence="3">The sequence shown here is derived from an EMBL/GenBank/DDBJ whole genome shotgun (WGS) entry which is preliminary data.</text>
</comment>
<name>A0ABP8YIQ4_9MICO</name>
<dbReference type="EMBL" id="BAABLO010000012">
    <property type="protein sequence ID" value="GAA4731366.1"/>
    <property type="molecule type" value="Genomic_DNA"/>
</dbReference>
<sequence length="103" mass="10675">MGREPVRPGRHQTPPEERPTMAEHEIHEDHGHSVAAWTAVTVLLVGSAVMAWSVVVTSVPIFVIGAVICVVGVVAGKVLGMAGYGAKDVPPVTSHSSKTSGVS</sequence>
<keyword evidence="2" id="KW-0812">Transmembrane</keyword>
<evidence type="ECO:0000313" key="4">
    <source>
        <dbReference type="Proteomes" id="UP001500556"/>
    </source>
</evidence>
<feature type="transmembrane region" description="Helical" evidence="2">
    <location>
        <begin position="61"/>
        <end position="80"/>
    </location>
</feature>
<proteinExistence type="predicted"/>
<feature type="transmembrane region" description="Helical" evidence="2">
    <location>
        <begin position="34"/>
        <end position="55"/>
    </location>
</feature>
<dbReference type="Pfam" id="PF20447">
    <property type="entry name" value="DUF6704"/>
    <property type="match status" value="1"/>
</dbReference>